<dbReference type="SUPFAM" id="SSF49785">
    <property type="entry name" value="Galactose-binding domain-like"/>
    <property type="match status" value="2"/>
</dbReference>
<reference evidence="4 5" key="1">
    <citation type="journal article" date="2023" name="Sci. Data">
        <title>Genome assembly of the Korean intertidal mud-creeper Batillaria attramentaria.</title>
        <authorList>
            <person name="Patra A.K."/>
            <person name="Ho P.T."/>
            <person name="Jun S."/>
            <person name="Lee S.J."/>
            <person name="Kim Y."/>
            <person name="Won Y.J."/>
        </authorList>
    </citation>
    <scope>NUCLEOTIDE SEQUENCE [LARGE SCALE GENOMIC DNA]</scope>
    <source>
        <strain evidence="4">Wonlab-2016</strain>
    </source>
</reference>
<keyword evidence="2" id="KW-1133">Transmembrane helix</keyword>
<evidence type="ECO:0000256" key="1">
    <source>
        <dbReference type="SAM" id="MobiDB-lite"/>
    </source>
</evidence>
<dbReference type="Gene3D" id="2.170.300.10">
    <property type="entry name" value="Tie2 ligand-binding domain superfamily"/>
    <property type="match status" value="1"/>
</dbReference>
<comment type="caution">
    <text evidence="4">The sequence shown here is derived from an EMBL/GenBank/DDBJ whole genome shotgun (WGS) entry which is preliminary data.</text>
</comment>
<evidence type="ECO:0000256" key="3">
    <source>
        <dbReference type="SAM" id="SignalP"/>
    </source>
</evidence>
<name>A0ABD0KBR3_9CAEN</name>
<evidence type="ECO:0000256" key="2">
    <source>
        <dbReference type="SAM" id="Phobius"/>
    </source>
</evidence>
<dbReference type="PANTHER" id="PTHR45713">
    <property type="entry name" value="FTP DOMAIN-CONTAINING PROTEIN"/>
    <property type="match status" value="1"/>
</dbReference>
<keyword evidence="5" id="KW-1185">Reference proteome</keyword>
<dbReference type="EMBL" id="JACVVK020000209">
    <property type="protein sequence ID" value="KAK7484529.1"/>
    <property type="molecule type" value="Genomic_DNA"/>
</dbReference>
<evidence type="ECO:0000313" key="5">
    <source>
        <dbReference type="Proteomes" id="UP001519460"/>
    </source>
</evidence>
<sequence length="598" mass="64315">MKGILCAGLFTLVVLTARTNGYETNGNLAREVKHGEGVVQGDATLAVDGNRRTRLQCSSLTGHNPELHVGLGGTFNVAFIIIYNDMLKGTSSGNSLRGFKLTVGEETCYSDETTDGDMEEMIVAVCGNVISGSQVTITLPGPPEQNRTLSVCELEVYENAALGRKTESSLLEEISGPSSVVVNGNSRTTYVTQKDADDVNLHNCIRTADVPTDTADTTGETSHWWQVDLGRVIPVSAVVIYRTNPVSLWRSRSTTEITVDGRKCATYGWESHHRNEAHRQRLVVRCENVVRGRFVRIARIRASLTKGLFPLQLCEVQVWASNVVFSRFACLATDDVQCVNVAGTGLTAKRGCAAGWFSPLCDRRCLSSRCVGGRCNQVTGYCDECQPNWAPPQCEVCRAGYYGSSCGLQCGRCADNSPCDIANGNCTAGCEIGWVPPLCTSEVVTKGENNSGSNGGAVAGAVLGSLFGIVLVAGIIIFLVIFLRRRHGQLRTQSSIKSPGGSVTGNSGKPDAAKTESFTYTDAISARKNSKPADSDSVTRDVTHDDVISEPTYESLTSYENMNGDHVYTTPSFHRQESEHSNTSGTNHYVNLGASVNS</sequence>
<keyword evidence="2" id="KW-0472">Membrane</keyword>
<dbReference type="Gene3D" id="2.60.120.260">
    <property type="entry name" value="Galactose-binding domain-like"/>
    <property type="match status" value="2"/>
</dbReference>
<organism evidence="4 5">
    <name type="scientific">Batillaria attramentaria</name>
    <dbReference type="NCBI Taxonomy" id="370345"/>
    <lineage>
        <taxon>Eukaryota</taxon>
        <taxon>Metazoa</taxon>
        <taxon>Spiralia</taxon>
        <taxon>Lophotrochozoa</taxon>
        <taxon>Mollusca</taxon>
        <taxon>Gastropoda</taxon>
        <taxon>Caenogastropoda</taxon>
        <taxon>Sorbeoconcha</taxon>
        <taxon>Cerithioidea</taxon>
        <taxon>Batillariidae</taxon>
        <taxon>Batillaria</taxon>
    </lineage>
</organism>
<dbReference type="PANTHER" id="PTHR45713:SF6">
    <property type="entry name" value="F5_8 TYPE C DOMAIN-CONTAINING PROTEIN"/>
    <property type="match status" value="1"/>
</dbReference>
<gene>
    <name evidence="4" type="ORF">BaRGS_00024285</name>
</gene>
<feature type="region of interest" description="Disordered" evidence="1">
    <location>
        <begin position="493"/>
        <end position="598"/>
    </location>
</feature>
<proteinExistence type="predicted"/>
<keyword evidence="3" id="KW-0732">Signal</keyword>
<dbReference type="InterPro" id="IPR002049">
    <property type="entry name" value="LE_dom"/>
</dbReference>
<keyword evidence="2" id="KW-0812">Transmembrane</keyword>
<dbReference type="Proteomes" id="UP001519460">
    <property type="component" value="Unassembled WGS sequence"/>
</dbReference>
<accession>A0ABD0KBR3</accession>
<dbReference type="CDD" id="cd12087">
    <property type="entry name" value="TM_EGFR-like"/>
    <property type="match status" value="1"/>
</dbReference>
<evidence type="ECO:0008006" key="6">
    <source>
        <dbReference type="Google" id="ProtNLM"/>
    </source>
</evidence>
<dbReference type="CDD" id="cd00055">
    <property type="entry name" value="EGF_Lam"/>
    <property type="match status" value="1"/>
</dbReference>
<evidence type="ECO:0000313" key="4">
    <source>
        <dbReference type="EMBL" id="KAK7484529.1"/>
    </source>
</evidence>
<dbReference type="InterPro" id="IPR008979">
    <property type="entry name" value="Galactose-bd-like_sf"/>
</dbReference>
<feature type="transmembrane region" description="Helical" evidence="2">
    <location>
        <begin position="458"/>
        <end position="483"/>
    </location>
</feature>
<feature type="signal peptide" evidence="3">
    <location>
        <begin position="1"/>
        <end position="21"/>
    </location>
</feature>
<dbReference type="AlphaFoldDB" id="A0ABD0KBR3"/>
<dbReference type="InterPro" id="IPR051941">
    <property type="entry name" value="BG_Antigen-Binding_Lectin"/>
</dbReference>
<feature type="compositionally biased region" description="Polar residues" evidence="1">
    <location>
        <begin position="581"/>
        <end position="598"/>
    </location>
</feature>
<feature type="chain" id="PRO_5044806777" description="Fucolectin-related molecule" evidence="3">
    <location>
        <begin position="22"/>
        <end position="598"/>
    </location>
</feature>
<feature type="compositionally biased region" description="Basic and acidic residues" evidence="1">
    <location>
        <begin position="531"/>
        <end position="547"/>
    </location>
</feature>
<protein>
    <recommendedName>
        <fullName evidence="6">Fucolectin-related molecule</fullName>
    </recommendedName>
</protein>
<feature type="compositionally biased region" description="Polar residues" evidence="1">
    <location>
        <begin position="552"/>
        <end position="561"/>
    </location>
</feature>